<feature type="transmembrane region" description="Helical" evidence="6">
    <location>
        <begin position="169"/>
        <end position="188"/>
    </location>
</feature>
<keyword evidence="4 6" id="KW-1133">Transmembrane helix</keyword>
<feature type="transmembrane region" description="Helical" evidence="6">
    <location>
        <begin position="373"/>
        <end position="392"/>
    </location>
</feature>
<comment type="caution">
    <text evidence="7">The sequence shown here is derived from an EMBL/GenBank/DDBJ whole genome shotgun (WGS) entry which is preliminary data.</text>
</comment>
<dbReference type="InterPro" id="IPR036259">
    <property type="entry name" value="MFS_trans_sf"/>
</dbReference>
<evidence type="ECO:0000256" key="1">
    <source>
        <dbReference type="ARBA" id="ARBA00004651"/>
    </source>
</evidence>
<dbReference type="Proteomes" id="UP001596002">
    <property type="component" value="Unassembled WGS sequence"/>
</dbReference>
<feature type="transmembrane region" description="Helical" evidence="6">
    <location>
        <begin position="263"/>
        <end position="280"/>
    </location>
</feature>
<feature type="transmembrane region" description="Helical" evidence="6">
    <location>
        <begin position="43"/>
        <end position="68"/>
    </location>
</feature>
<comment type="subcellular location">
    <subcellularLocation>
        <location evidence="1">Cell membrane</location>
        <topology evidence="1">Multi-pass membrane protein</topology>
    </subcellularLocation>
</comment>
<keyword evidence="8" id="KW-1185">Reference proteome</keyword>
<dbReference type="RefSeq" id="WP_380024857.1">
    <property type="nucleotide sequence ID" value="NZ_JBHSHC010000036.1"/>
</dbReference>
<feature type="transmembrane region" description="Helical" evidence="6">
    <location>
        <begin position="287"/>
        <end position="306"/>
    </location>
</feature>
<dbReference type="PANTHER" id="PTHR23513">
    <property type="entry name" value="INTEGRAL MEMBRANE EFFLUX PROTEIN-RELATED"/>
    <property type="match status" value="1"/>
</dbReference>
<evidence type="ECO:0000256" key="6">
    <source>
        <dbReference type="SAM" id="Phobius"/>
    </source>
</evidence>
<proteinExistence type="predicted"/>
<feature type="transmembrane region" description="Helical" evidence="6">
    <location>
        <begin position="221"/>
        <end position="243"/>
    </location>
</feature>
<sequence>MGLSLWSNRAFVFWIIGTAISFLGQGIYFITVTWALFQLTGSALPVGIMLGLTAIPGILTAVPAGVIADRYDRRIITVLMDVWRALVVMLLPISIWFNFHSVWTYYVVTIGITLGSNFFYPAQNGLIKEIIPTEHLLKANSTKAISQQLGMIAGTGLAGFLISFTSTEIVTVISSFTFLISGVFLYGMRKGVHHPQRKISKRSSMWNEYKEGFRYLTKNRLLLILLILGMFVQFCVQIINTLLAPYATSVLHVDVKGYGMIDAAFAIGSVLAGITIPFIKKIFSQKVYPWTVVLVSTAILAIGLSWNLYTAIFSYLWTGVIFTVESSLRQTMSITITDSEFIGRVGSLNWLMYSTIVPIVGISGGWLSEFIEIQKIYIGITAVMVVVSLLSFQIRKDKSSEIFENKKQASPA</sequence>
<evidence type="ECO:0000256" key="5">
    <source>
        <dbReference type="ARBA" id="ARBA00023136"/>
    </source>
</evidence>
<gene>
    <name evidence="7" type="ORF">ACFO8Q_06220</name>
</gene>
<dbReference type="PANTHER" id="PTHR23513:SF6">
    <property type="entry name" value="MAJOR FACILITATOR SUPERFAMILY ASSOCIATED DOMAIN-CONTAINING PROTEIN"/>
    <property type="match status" value="1"/>
</dbReference>
<name>A0ABV9PZJ1_9BACL</name>
<feature type="transmembrane region" description="Helical" evidence="6">
    <location>
        <begin position="312"/>
        <end position="328"/>
    </location>
</feature>
<accession>A0ABV9PZJ1</accession>
<dbReference type="InterPro" id="IPR011701">
    <property type="entry name" value="MFS"/>
</dbReference>
<keyword evidence="3 6" id="KW-0812">Transmembrane</keyword>
<dbReference type="EMBL" id="JBHSHC010000036">
    <property type="protein sequence ID" value="MFC4766964.1"/>
    <property type="molecule type" value="Genomic_DNA"/>
</dbReference>
<feature type="transmembrane region" description="Helical" evidence="6">
    <location>
        <begin position="75"/>
        <end position="97"/>
    </location>
</feature>
<feature type="transmembrane region" description="Helical" evidence="6">
    <location>
        <begin position="348"/>
        <end position="367"/>
    </location>
</feature>
<reference evidence="8" key="1">
    <citation type="journal article" date="2019" name="Int. J. Syst. Evol. Microbiol.">
        <title>The Global Catalogue of Microorganisms (GCM) 10K type strain sequencing project: providing services to taxonomists for standard genome sequencing and annotation.</title>
        <authorList>
            <consortium name="The Broad Institute Genomics Platform"/>
            <consortium name="The Broad Institute Genome Sequencing Center for Infectious Disease"/>
            <person name="Wu L."/>
            <person name="Ma J."/>
        </authorList>
    </citation>
    <scope>NUCLEOTIDE SEQUENCE [LARGE SCALE GENOMIC DNA]</scope>
    <source>
        <strain evidence="8">WYCCWR 12678</strain>
    </source>
</reference>
<feature type="transmembrane region" description="Helical" evidence="6">
    <location>
        <begin position="103"/>
        <end position="123"/>
    </location>
</feature>
<dbReference type="Gene3D" id="1.20.1250.20">
    <property type="entry name" value="MFS general substrate transporter like domains"/>
    <property type="match status" value="1"/>
</dbReference>
<evidence type="ECO:0000256" key="4">
    <source>
        <dbReference type="ARBA" id="ARBA00022989"/>
    </source>
</evidence>
<keyword evidence="5 6" id="KW-0472">Membrane</keyword>
<keyword evidence="2" id="KW-1003">Cell membrane</keyword>
<evidence type="ECO:0000313" key="8">
    <source>
        <dbReference type="Proteomes" id="UP001596002"/>
    </source>
</evidence>
<feature type="transmembrane region" description="Helical" evidence="6">
    <location>
        <begin position="12"/>
        <end position="37"/>
    </location>
</feature>
<evidence type="ECO:0000313" key="7">
    <source>
        <dbReference type="EMBL" id="MFC4766964.1"/>
    </source>
</evidence>
<organism evidence="7 8">
    <name type="scientific">Effusibacillus consociatus</name>
    <dbReference type="NCBI Taxonomy" id="1117041"/>
    <lineage>
        <taxon>Bacteria</taxon>
        <taxon>Bacillati</taxon>
        <taxon>Bacillota</taxon>
        <taxon>Bacilli</taxon>
        <taxon>Bacillales</taxon>
        <taxon>Alicyclobacillaceae</taxon>
        <taxon>Effusibacillus</taxon>
    </lineage>
</organism>
<feature type="transmembrane region" description="Helical" evidence="6">
    <location>
        <begin position="144"/>
        <end position="163"/>
    </location>
</feature>
<protein>
    <submittedName>
        <fullName evidence="7">MFS transporter</fullName>
    </submittedName>
</protein>
<dbReference type="SUPFAM" id="SSF103473">
    <property type="entry name" value="MFS general substrate transporter"/>
    <property type="match status" value="1"/>
</dbReference>
<evidence type="ECO:0000256" key="3">
    <source>
        <dbReference type="ARBA" id="ARBA00022692"/>
    </source>
</evidence>
<dbReference type="CDD" id="cd06173">
    <property type="entry name" value="MFS_MefA_like"/>
    <property type="match status" value="1"/>
</dbReference>
<evidence type="ECO:0000256" key="2">
    <source>
        <dbReference type="ARBA" id="ARBA00022475"/>
    </source>
</evidence>
<dbReference type="Pfam" id="PF07690">
    <property type="entry name" value="MFS_1"/>
    <property type="match status" value="1"/>
</dbReference>